<sequence>MARKVFVSKYLDLDTPKTLMEDLKVFLTEAMLHGVPADKVELCTDTEGLEVYYYRDKTADEFAEDARRAQERAQREENIAREQYEKLKARFG</sequence>
<organism evidence="2 3">
    <name type="scientific">Vibrio phage VBP47</name>
    <dbReference type="NCBI Taxonomy" id="754073"/>
    <lineage>
        <taxon>Viruses</taxon>
        <taxon>Duplodnaviria</taxon>
        <taxon>Heunggongvirae</taxon>
        <taxon>Uroviricota</taxon>
        <taxon>Caudoviricetes</taxon>
        <taxon>Schitoviridae</taxon>
        <taxon>Fuhrmanvirinae</taxon>
        <taxon>Stoningtonvirus</taxon>
        <taxon>Stoningtonvirus VBP47</taxon>
    </lineage>
</organism>
<accession>M4SL37</accession>
<reference evidence="2 3" key="1">
    <citation type="submission" date="2010-11" db="EMBL/GenBank/DDBJ databases">
        <title>The Genome Sequence of Vibrio phage VBP47.</title>
        <authorList>
            <consortium name="The Broad Institute Genome Sequencing Platform"/>
            <person name="Henn M.R."/>
            <person name="Wharam S."/>
            <person name="Gilg I."/>
            <person name="Martinez Martinez J."/>
            <person name="Wilson W."/>
            <person name="Levin J."/>
            <person name="Malboeuf C."/>
            <person name="Casali M."/>
            <person name="Russ C."/>
            <person name="Lennon N."/>
            <person name="Chapman S.B."/>
            <person name="Erlich R."/>
            <person name="Young S.K."/>
            <person name="Yandava C."/>
            <person name="Zeng Q."/>
            <person name="Fitzgerald M.F."/>
            <person name="Alvarado L."/>
            <person name="Anderson S."/>
            <person name="Berlin A."/>
            <person name="Chen Z."/>
            <person name="Freedman E."/>
            <person name="Gellesch M."/>
            <person name="Goldberg J."/>
            <person name="Green L."/>
            <person name="Griggs A."/>
            <person name="Gujja S."/>
            <person name="Heilman E."/>
            <person name="Heiman D."/>
            <person name="Hollinger A."/>
            <person name="Howarth C."/>
            <person name="Larson L."/>
            <person name="Mehta T."/>
            <person name="Neiman D."/>
            <person name="Pearson M."/>
            <person name="Roberts A."/>
            <person name="Ryan E."/>
            <person name="Saif S."/>
            <person name="Shea T."/>
            <person name="Shenoy N."/>
            <person name="Sisk P."/>
            <person name="Stolte C."/>
            <person name="Sykes S."/>
            <person name="White J."/>
            <person name="Haas B."/>
            <person name="Nusbaum C."/>
            <person name="Birren B."/>
        </authorList>
    </citation>
    <scope>NUCLEOTIDE SEQUENCE [LARGE SCALE GENOMIC DNA]</scope>
    <source>
        <strain evidence="2 3">VBP47</strain>
    </source>
</reference>
<dbReference type="RefSeq" id="YP_007674128.1">
    <property type="nucleotide sequence ID" value="NC_020848.1"/>
</dbReference>
<name>M4SL37_9CAUD</name>
<proteinExistence type="predicted"/>
<dbReference type="GeneID" id="15010660"/>
<keyword evidence="1" id="KW-0175">Coiled coil</keyword>
<evidence type="ECO:0000313" key="3">
    <source>
        <dbReference type="Proteomes" id="UP000204031"/>
    </source>
</evidence>
<dbReference type="Proteomes" id="UP000204031">
    <property type="component" value="Segment"/>
</dbReference>
<dbReference type="EMBL" id="HQ634194">
    <property type="protein sequence ID" value="AGH57057.1"/>
    <property type="molecule type" value="Genomic_DNA"/>
</dbReference>
<evidence type="ECO:0000313" key="2">
    <source>
        <dbReference type="EMBL" id="AGH57057.1"/>
    </source>
</evidence>
<keyword evidence="3" id="KW-1185">Reference proteome</keyword>
<gene>
    <name evidence="2" type="ORF">VPNG_00033</name>
</gene>
<evidence type="ECO:0000256" key="1">
    <source>
        <dbReference type="SAM" id="Coils"/>
    </source>
</evidence>
<protein>
    <submittedName>
        <fullName evidence="2">Uncharacterized protein</fullName>
    </submittedName>
</protein>
<feature type="coiled-coil region" evidence="1">
    <location>
        <begin position="59"/>
        <end position="90"/>
    </location>
</feature>
<dbReference type="KEGG" id="vg:15010660"/>